<comment type="caution">
    <text evidence="5">The sequence shown here is derived from an EMBL/GenBank/DDBJ whole genome shotgun (WGS) entry which is preliminary data.</text>
</comment>
<dbReference type="PANTHER" id="PTHR48112">
    <property type="entry name" value="HIGH MOBILITY GROUP PROTEIN DSP1"/>
    <property type="match status" value="1"/>
</dbReference>
<keyword evidence="6" id="KW-1185">Reference proteome</keyword>
<reference evidence="5" key="1">
    <citation type="submission" date="2020-12" db="EMBL/GenBank/DDBJ databases">
        <title>Metabolic potential, ecology and presence of endohyphal bacteria is reflected in genomic diversity of Mucoromycotina.</title>
        <authorList>
            <person name="Muszewska A."/>
            <person name="Okrasinska A."/>
            <person name="Steczkiewicz K."/>
            <person name="Drgas O."/>
            <person name="Orlowska M."/>
            <person name="Perlinska-Lenart U."/>
            <person name="Aleksandrzak-Piekarczyk T."/>
            <person name="Szatraj K."/>
            <person name="Zielenkiewicz U."/>
            <person name="Pilsyk S."/>
            <person name="Malc E."/>
            <person name="Mieczkowski P."/>
            <person name="Kruszewska J.S."/>
            <person name="Biernat P."/>
            <person name="Pawlowska J."/>
        </authorList>
    </citation>
    <scope>NUCLEOTIDE SEQUENCE</scope>
    <source>
        <strain evidence="5">CBS 226.32</strain>
    </source>
</reference>
<organism evidence="5 6">
    <name type="scientific">Mucor plumbeus</name>
    <dbReference type="NCBI Taxonomy" id="97098"/>
    <lineage>
        <taxon>Eukaryota</taxon>
        <taxon>Fungi</taxon>
        <taxon>Fungi incertae sedis</taxon>
        <taxon>Mucoromycota</taxon>
        <taxon>Mucoromycotina</taxon>
        <taxon>Mucoromycetes</taxon>
        <taxon>Mucorales</taxon>
        <taxon>Mucorineae</taxon>
        <taxon>Mucoraceae</taxon>
        <taxon>Mucor</taxon>
    </lineage>
</organism>
<keyword evidence="2" id="KW-0539">Nucleus</keyword>
<dbReference type="PROSITE" id="PS50118">
    <property type="entry name" value="HMG_BOX_2"/>
    <property type="match status" value="1"/>
</dbReference>
<evidence type="ECO:0000313" key="6">
    <source>
        <dbReference type="Proteomes" id="UP000650833"/>
    </source>
</evidence>
<dbReference type="InterPro" id="IPR050342">
    <property type="entry name" value="HMGB"/>
</dbReference>
<feature type="DNA-binding region" description="HMG box" evidence="2">
    <location>
        <begin position="71"/>
        <end position="139"/>
    </location>
</feature>
<evidence type="ECO:0000259" key="4">
    <source>
        <dbReference type="PROSITE" id="PS50118"/>
    </source>
</evidence>
<feature type="compositionally biased region" description="Low complexity" evidence="3">
    <location>
        <begin position="33"/>
        <end position="56"/>
    </location>
</feature>
<feature type="domain" description="HMG box" evidence="4">
    <location>
        <begin position="71"/>
        <end position="139"/>
    </location>
</feature>
<dbReference type="SUPFAM" id="SSF47095">
    <property type="entry name" value="HMG-box"/>
    <property type="match status" value="1"/>
</dbReference>
<dbReference type="GO" id="GO:0003677">
    <property type="term" value="F:DNA binding"/>
    <property type="evidence" value="ECO:0007669"/>
    <property type="project" value="UniProtKB-UniRule"/>
</dbReference>
<proteinExistence type="predicted"/>
<dbReference type="SMART" id="SM00398">
    <property type="entry name" value="HMG"/>
    <property type="match status" value="1"/>
</dbReference>
<dbReference type="Pfam" id="PF00505">
    <property type="entry name" value="HMG_box"/>
    <property type="match status" value="1"/>
</dbReference>
<dbReference type="PANTHER" id="PTHR48112:SF15">
    <property type="entry name" value="HMG BOX DOMAIN-CONTAINING PROTEIN"/>
    <property type="match status" value="1"/>
</dbReference>
<dbReference type="EMBL" id="JAEPRC010000156">
    <property type="protein sequence ID" value="KAG2206213.1"/>
    <property type="molecule type" value="Genomic_DNA"/>
</dbReference>
<sequence length="191" mass="21219">MVLQASDRSRIDQVIQNLTKNLKEFSEILLNSSESSASSEAKTPSNGSAGAASGTADKTKKKKPERDPNAPKRNLSSYMLYSQSVRPDVVKQHPTVRPVDIAKLIGEKWNALSDKEKQPFVKAAEKEKARFDKETKTYKATLGEPTESTPTKRKAEQPIAEPVSEKKEKKKSKKSSSHEPSSDAKKKHKKK</sequence>
<evidence type="ECO:0000256" key="3">
    <source>
        <dbReference type="SAM" id="MobiDB-lite"/>
    </source>
</evidence>
<accession>A0A8H7V7G3</accession>
<feature type="compositionally biased region" description="Basic and acidic residues" evidence="3">
    <location>
        <begin position="113"/>
        <end position="137"/>
    </location>
</feature>
<dbReference type="GO" id="GO:0005634">
    <property type="term" value="C:nucleus"/>
    <property type="evidence" value="ECO:0007669"/>
    <property type="project" value="UniProtKB-UniRule"/>
</dbReference>
<name>A0A8H7V7G3_9FUNG</name>
<evidence type="ECO:0000313" key="5">
    <source>
        <dbReference type="EMBL" id="KAG2206213.1"/>
    </source>
</evidence>
<dbReference type="InterPro" id="IPR009071">
    <property type="entry name" value="HMG_box_dom"/>
</dbReference>
<protein>
    <recommendedName>
        <fullName evidence="4">HMG box domain-containing protein</fullName>
    </recommendedName>
</protein>
<dbReference type="AlphaFoldDB" id="A0A8H7V7G3"/>
<evidence type="ECO:0000256" key="2">
    <source>
        <dbReference type="PROSITE-ProRule" id="PRU00267"/>
    </source>
</evidence>
<gene>
    <name evidence="5" type="ORF">INT46_006381</name>
</gene>
<feature type="region of interest" description="Disordered" evidence="3">
    <location>
        <begin position="33"/>
        <end position="80"/>
    </location>
</feature>
<evidence type="ECO:0000256" key="1">
    <source>
        <dbReference type="ARBA" id="ARBA00023125"/>
    </source>
</evidence>
<dbReference type="PRINTS" id="PR00886">
    <property type="entry name" value="HIGHMOBLTY12"/>
</dbReference>
<dbReference type="Proteomes" id="UP000650833">
    <property type="component" value="Unassembled WGS sequence"/>
</dbReference>
<dbReference type="Gene3D" id="1.10.30.10">
    <property type="entry name" value="High mobility group box domain"/>
    <property type="match status" value="1"/>
</dbReference>
<keyword evidence="1 2" id="KW-0238">DNA-binding</keyword>
<dbReference type="InterPro" id="IPR036910">
    <property type="entry name" value="HMG_box_dom_sf"/>
</dbReference>
<feature type="region of interest" description="Disordered" evidence="3">
    <location>
        <begin position="113"/>
        <end position="191"/>
    </location>
</feature>
<dbReference type="OrthoDB" id="1919336at2759"/>